<dbReference type="HAMAP" id="MF_00445">
    <property type="entry name" value="NDH1_NuoN_1"/>
    <property type="match status" value="1"/>
</dbReference>
<evidence type="ECO:0000313" key="9">
    <source>
        <dbReference type="EMBL" id="ADB17814.1"/>
    </source>
</evidence>
<comment type="catalytic activity">
    <reaction evidence="5">
        <text>a quinone + NADH + 5 H(+)(in) = a quinol + NAD(+) + 4 H(+)(out)</text>
        <dbReference type="Rhea" id="RHEA:57888"/>
        <dbReference type="ChEBI" id="CHEBI:15378"/>
        <dbReference type="ChEBI" id="CHEBI:24646"/>
        <dbReference type="ChEBI" id="CHEBI:57540"/>
        <dbReference type="ChEBI" id="CHEBI:57945"/>
        <dbReference type="ChEBI" id="CHEBI:132124"/>
    </reaction>
</comment>
<keyword evidence="5" id="KW-0874">Quinone</keyword>
<keyword evidence="2 5" id="KW-0812">Transmembrane</keyword>
<feature type="domain" description="NADH:quinone oxidoreductase/Mrp antiporter transmembrane" evidence="8">
    <location>
        <begin position="162"/>
        <end position="304"/>
    </location>
</feature>
<feature type="transmembrane region" description="Helical" evidence="5">
    <location>
        <begin position="245"/>
        <end position="271"/>
    </location>
</feature>
<accession>D2QWL1</accession>
<dbReference type="GO" id="GO:0012505">
    <property type="term" value="C:endomembrane system"/>
    <property type="evidence" value="ECO:0007669"/>
    <property type="project" value="UniProtKB-SubCell"/>
</dbReference>
<reference evidence="9 10" key="1">
    <citation type="journal article" date="2009" name="Stand. Genomic Sci.">
        <title>Complete genome sequence of Pirellula staleyi type strain (ATCC 27377).</title>
        <authorList>
            <person name="Clum A."/>
            <person name="Tindall B.J."/>
            <person name="Sikorski J."/>
            <person name="Ivanova N."/>
            <person name="Mavrommatis K."/>
            <person name="Lucas S."/>
            <person name="Glavina del Rio T."/>
            <person name="Nolan M."/>
            <person name="Chen F."/>
            <person name="Tice H."/>
            <person name="Pitluck S."/>
            <person name="Cheng J.F."/>
            <person name="Chertkov O."/>
            <person name="Brettin T."/>
            <person name="Han C."/>
            <person name="Detter J.C."/>
            <person name="Kuske C."/>
            <person name="Bruce D."/>
            <person name="Goodwin L."/>
            <person name="Ovchinikova G."/>
            <person name="Pati A."/>
            <person name="Mikhailova N."/>
            <person name="Chen A."/>
            <person name="Palaniappan K."/>
            <person name="Land M."/>
            <person name="Hauser L."/>
            <person name="Chang Y.J."/>
            <person name="Jeffries C.D."/>
            <person name="Chain P."/>
            <person name="Rohde M."/>
            <person name="Goker M."/>
            <person name="Bristow J."/>
            <person name="Eisen J.A."/>
            <person name="Markowitz V."/>
            <person name="Hugenholtz P."/>
            <person name="Kyrpides N.C."/>
            <person name="Klenk H.P."/>
            <person name="Lapidus A."/>
        </authorList>
    </citation>
    <scope>NUCLEOTIDE SEQUENCE [LARGE SCALE GENOMIC DNA]</scope>
    <source>
        <strain evidence="10">ATCC 27377 / DSM 6068 / ICPB 4128</strain>
    </source>
</reference>
<feature type="transmembrane region" description="Helical" evidence="5">
    <location>
        <begin position="482"/>
        <end position="506"/>
    </location>
</feature>
<proteinExistence type="inferred from homology"/>
<keyword evidence="4 5" id="KW-0472">Membrane</keyword>
<comment type="function">
    <text evidence="5">NDH-1 shuttles electrons from NADH, via FMN and iron-sulfur (Fe-S) centers, to quinones in the respiratory chain. The immediate electron acceptor for the enzyme in this species is believed to be ubiquinone. Couples the redox reaction to proton translocation (for every two electrons transferred, four hydrogen ions are translocated across the cytoplasmic membrane), and thus conserves the redox energy in a proton gradient.</text>
</comment>
<evidence type="ECO:0000256" key="6">
    <source>
        <dbReference type="RuleBase" id="RU000320"/>
    </source>
</evidence>
<feature type="transmembrane region" description="Helical" evidence="5">
    <location>
        <begin position="114"/>
        <end position="133"/>
    </location>
</feature>
<feature type="transmembrane region" description="Helical" evidence="5">
    <location>
        <begin position="448"/>
        <end position="470"/>
    </location>
</feature>
<dbReference type="GO" id="GO:0048038">
    <property type="term" value="F:quinone binding"/>
    <property type="evidence" value="ECO:0007669"/>
    <property type="project" value="UniProtKB-KW"/>
</dbReference>
<keyword evidence="5" id="KW-0813">Transport</keyword>
<feature type="transmembrane region" description="Helical" evidence="5">
    <location>
        <begin position="570"/>
        <end position="592"/>
    </location>
</feature>
<dbReference type="GO" id="GO:0050136">
    <property type="term" value="F:NADH dehydrogenase (quinone) (non-electrogenic) activity"/>
    <property type="evidence" value="ECO:0007669"/>
    <property type="project" value="UniProtKB-UniRule"/>
</dbReference>
<evidence type="ECO:0000256" key="2">
    <source>
        <dbReference type="ARBA" id="ARBA00022692"/>
    </source>
</evidence>
<dbReference type="eggNOG" id="COG1007">
    <property type="taxonomic scope" value="Bacteria"/>
</dbReference>
<dbReference type="GO" id="GO:0005886">
    <property type="term" value="C:plasma membrane"/>
    <property type="evidence" value="ECO:0007669"/>
    <property type="project" value="UniProtKB-SubCell"/>
</dbReference>
<dbReference type="EC" id="7.1.1.-" evidence="5"/>
<dbReference type="KEGG" id="psl:Psta_3150"/>
<comment type="similarity">
    <text evidence="5">Belongs to the complex I subunit 2 family.</text>
</comment>
<keyword evidence="5" id="KW-1278">Translocase</keyword>
<evidence type="ECO:0000313" key="10">
    <source>
        <dbReference type="Proteomes" id="UP000001887"/>
    </source>
</evidence>
<evidence type="ECO:0000259" key="8">
    <source>
        <dbReference type="Pfam" id="PF00361"/>
    </source>
</evidence>
<feature type="transmembrane region" description="Helical" evidence="5">
    <location>
        <begin position="34"/>
        <end position="53"/>
    </location>
</feature>
<feature type="transmembrane region" description="Helical" evidence="5">
    <location>
        <begin position="283"/>
        <end position="304"/>
    </location>
</feature>
<dbReference type="AlphaFoldDB" id="D2QWL1"/>
<dbReference type="GO" id="GO:0008137">
    <property type="term" value="F:NADH dehydrogenase (ubiquinone) activity"/>
    <property type="evidence" value="ECO:0007669"/>
    <property type="project" value="InterPro"/>
</dbReference>
<keyword evidence="5" id="KW-0997">Cell inner membrane</keyword>
<comment type="subcellular location">
    <subcellularLocation>
        <location evidence="5">Cell inner membrane</location>
        <topology evidence="5">Multi-pass membrane protein</topology>
    </subcellularLocation>
    <subcellularLocation>
        <location evidence="1">Endomembrane system</location>
        <topology evidence="1">Multi-pass membrane protein</topology>
    </subcellularLocation>
    <subcellularLocation>
        <location evidence="6">Membrane</location>
        <topology evidence="6">Multi-pass membrane protein</topology>
    </subcellularLocation>
</comment>
<evidence type="ECO:0000256" key="7">
    <source>
        <dbReference type="SAM" id="MobiDB-lite"/>
    </source>
</evidence>
<feature type="compositionally biased region" description="Low complexity" evidence="7">
    <location>
        <begin position="347"/>
        <end position="365"/>
    </location>
</feature>
<dbReference type="HOGENOM" id="CLU_007100_1_3_0"/>
<feature type="compositionally biased region" description="Low complexity" evidence="7">
    <location>
        <begin position="374"/>
        <end position="401"/>
    </location>
</feature>
<dbReference type="InterPro" id="IPR001750">
    <property type="entry name" value="ND/Mrp_TM"/>
</dbReference>
<dbReference type="InterPro" id="IPR010096">
    <property type="entry name" value="NADH-Q_OxRdtase_suN/2"/>
</dbReference>
<dbReference type="Proteomes" id="UP000001887">
    <property type="component" value="Chromosome"/>
</dbReference>
<evidence type="ECO:0000256" key="5">
    <source>
        <dbReference type="HAMAP-Rule" id="MF_00445"/>
    </source>
</evidence>
<organism evidence="9 10">
    <name type="scientific">Pirellula staleyi (strain ATCC 27377 / DSM 6068 / ICPB 4128)</name>
    <name type="common">Pirella staleyi</name>
    <dbReference type="NCBI Taxonomy" id="530564"/>
    <lineage>
        <taxon>Bacteria</taxon>
        <taxon>Pseudomonadati</taxon>
        <taxon>Planctomycetota</taxon>
        <taxon>Planctomycetia</taxon>
        <taxon>Pirellulales</taxon>
        <taxon>Pirellulaceae</taxon>
        <taxon>Pirellula</taxon>
    </lineage>
</organism>
<dbReference type="EMBL" id="CP001848">
    <property type="protein sequence ID" value="ADB17814.1"/>
    <property type="molecule type" value="Genomic_DNA"/>
</dbReference>
<name>D2QWL1_PIRSD</name>
<keyword evidence="5 9" id="KW-0830">Ubiquinone</keyword>
<protein>
    <recommendedName>
        <fullName evidence="5">NADH-quinone oxidoreductase subunit N</fullName>
        <ecNumber evidence="5">7.1.1.-</ecNumber>
    </recommendedName>
    <alternativeName>
        <fullName evidence="5">NADH dehydrogenase I subunit N</fullName>
    </alternativeName>
    <alternativeName>
        <fullName evidence="5">NDH-1 subunit N</fullName>
    </alternativeName>
</protein>
<feature type="transmembrane region" description="Helical" evidence="5">
    <location>
        <begin position="612"/>
        <end position="634"/>
    </location>
</feature>
<dbReference type="Pfam" id="PF00361">
    <property type="entry name" value="Proton_antipo_M"/>
    <property type="match status" value="2"/>
</dbReference>
<feature type="domain" description="NADH:quinone oxidoreductase/Mrp antiporter transmembrane" evidence="8">
    <location>
        <begin position="416"/>
        <end position="563"/>
    </location>
</feature>
<evidence type="ECO:0000256" key="1">
    <source>
        <dbReference type="ARBA" id="ARBA00004127"/>
    </source>
</evidence>
<keyword evidence="5" id="KW-0520">NAD</keyword>
<evidence type="ECO:0000256" key="4">
    <source>
        <dbReference type="ARBA" id="ARBA00023136"/>
    </source>
</evidence>
<comment type="subunit">
    <text evidence="5">NDH-1 is composed of 14 different subunits. Subunits NuoA, H, J, K, L, M, N constitute the membrane sector of the complex.</text>
</comment>
<dbReference type="GO" id="GO:0042773">
    <property type="term" value="P:ATP synthesis coupled electron transport"/>
    <property type="evidence" value="ECO:0007669"/>
    <property type="project" value="InterPro"/>
</dbReference>
<feature type="transmembrane region" description="Helical" evidence="5">
    <location>
        <begin position="527"/>
        <end position="550"/>
    </location>
</feature>
<dbReference type="PANTHER" id="PTHR22773">
    <property type="entry name" value="NADH DEHYDROGENASE"/>
    <property type="match status" value="1"/>
</dbReference>
<evidence type="ECO:0000256" key="3">
    <source>
        <dbReference type="ARBA" id="ARBA00022989"/>
    </source>
</evidence>
<feature type="transmembrane region" description="Helical" evidence="5">
    <location>
        <begin position="199"/>
        <end position="225"/>
    </location>
</feature>
<feature type="transmembrane region" description="Helical" evidence="5">
    <location>
        <begin position="419"/>
        <end position="441"/>
    </location>
</feature>
<sequence length="652" mass="68578">MNLNDLISQLVIDTKGSPEASFFSIAADSSLRPFFPELILCLTVLLMLLVRLFKVGRSVNASWIAIAGSAAALYFCAPWEHLGAALSVEAAADPAAITRMELFTGMLVVDTFSVYVRSLLLLFSVLFVIFTMLSGIPDHEDGPDVYALILGSTIGMCLMASANHLLTVFMAVEMASVPSYVLAGLMKGRKTASEAALKYSVYGAGAAGVMLYGISLLAGLLHTAHLPTMATQLAAKLPTMTGSEVVVLALAGLMVGVGLAFKLSAVPFHFWAPDVFDGATAEVNAFLSIASKAAALALLVRVTLGIGMEAPESVRPGERTAALAAAPAEDAVAKVALFRVEDEAPSAETKPAAVEAEPAPPAVETKSAEEKPEAAPAAAEASATEAPAAETAPETSSAEIPHEAPAAPAVSPLVGVRSFAAKLIALFAVLSCTFGNLAAYGQTSIKRLLAYSTIAHAGYMMMPVAAMLMMADINNPGAERAAASLAVYMAVYMFMNLGAFAVIATLRNAMRSEQIADYAGLIRRCPLTVICFSLILFSLIGLPPLSGFIGKFAIFASLAEGYQSAGPVDGFFLLVLLLVGGLNTAISLFYYLRLVKIMTIDEEPKDRRPFTFSDVSISGAYLWLLTLPTVGLIINWNGLNEMALAAARYLFN</sequence>
<keyword evidence="5" id="KW-1003">Cell membrane</keyword>
<feature type="transmembrane region" description="Helical" evidence="5">
    <location>
        <begin position="145"/>
        <end position="162"/>
    </location>
</feature>
<gene>
    <name evidence="5" type="primary">nuoN</name>
    <name evidence="9" type="ordered locus">Psta_3150</name>
</gene>
<dbReference type="OrthoDB" id="9807568at2"/>
<dbReference type="STRING" id="530564.Psta_3150"/>
<keyword evidence="3 5" id="KW-1133">Transmembrane helix</keyword>
<keyword evidence="10" id="KW-1185">Reference proteome</keyword>
<feature type="region of interest" description="Disordered" evidence="7">
    <location>
        <begin position="346"/>
        <end position="401"/>
    </location>
</feature>